<organism evidence="5 6">
    <name type="scientific">Candidula unifasciata</name>
    <dbReference type="NCBI Taxonomy" id="100452"/>
    <lineage>
        <taxon>Eukaryota</taxon>
        <taxon>Metazoa</taxon>
        <taxon>Spiralia</taxon>
        <taxon>Lophotrochozoa</taxon>
        <taxon>Mollusca</taxon>
        <taxon>Gastropoda</taxon>
        <taxon>Heterobranchia</taxon>
        <taxon>Euthyneura</taxon>
        <taxon>Panpulmonata</taxon>
        <taxon>Eupulmonata</taxon>
        <taxon>Stylommatophora</taxon>
        <taxon>Helicina</taxon>
        <taxon>Helicoidea</taxon>
        <taxon>Geomitridae</taxon>
        <taxon>Candidula</taxon>
    </lineage>
</organism>
<dbReference type="OrthoDB" id="6022136at2759"/>
<dbReference type="PANTHER" id="PTHR24251">
    <property type="entry name" value="OVOCHYMASE-RELATED"/>
    <property type="match status" value="1"/>
</dbReference>
<dbReference type="InterPro" id="IPR000859">
    <property type="entry name" value="CUB_dom"/>
</dbReference>
<feature type="non-terminal residue" evidence="5">
    <location>
        <position position="410"/>
    </location>
</feature>
<dbReference type="InterPro" id="IPR035914">
    <property type="entry name" value="Sperma_CUB_dom_sf"/>
</dbReference>
<dbReference type="Proteomes" id="UP000678393">
    <property type="component" value="Unassembled WGS sequence"/>
</dbReference>
<evidence type="ECO:0000256" key="1">
    <source>
        <dbReference type="ARBA" id="ARBA00022737"/>
    </source>
</evidence>
<dbReference type="Pfam" id="PF00431">
    <property type="entry name" value="CUB"/>
    <property type="match status" value="4"/>
</dbReference>
<dbReference type="FunFam" id="2.60.120.290:FF:000013">
    <property type="entry name" value="Membrane frizzled-related protein"/>
    <property type="match status" value="3"/>
</dbReference>
<keyword evidence="6" id="KW-1185">Reference proteome</keyword>
<comment type="caution">
    <text evidence="5">The sequence shown here is derived from an EMBL/GenBank/DDBJ whole genome shotgun (WGS) entry which is preliminary data.</text>
</comment>
<evidence type="ECO:0000256" key="3">
    <source>
        <dbReference type="PROSITE-ProRule" id="PRU00059"/>
    </source>
</evidence>
<dbReference type="Gene3D" id="2.60.120.290">
    <property type="entry name" value="Spermadhesin, CUB domain"/>
    <property type="match status" value="4"/>
</dbReference>
<feature type="domain" description="CUB" evidence="4">
    <location>
        <begin position="350"/>
        <end position="410"/>
    </location>
</feature>
<evidence type="ECO:0000256" key="2">
    <source>
        <dbReference type="ARBA" id="ARBA00023157"/>
    </source>
</evidence>
<feature type="domain" description="CUB" evidence="4">
    <location>
        <begin position="234"/>
        <end position="348"/>
    </location>
</feature>
<comment type="caution">
    <text evidence="3">Lacks conserved residue(s) required for the propagation of feature annotation.</text>
</comment>
<proteinExistence type="predicted"/>
<feature type="domain" description="CUB" evidence="4">
    <location>
        <begin position="122"/>
        <end position="233"/>
    </location>
</feature>
<evidence type="ECO:0000259" key="4">
    <source>
        <dbReference type="PROSITE" id="PS01180"/>
    </source>
</evidence>
<feature type="disulfide bond" evidence="3">
    <location>
        <begin position="350"/>
        <end position="377"/>
    </location>
</feature>
<dbReference type="CDD" id="cd00041">
    <property type="entry name" value="CUB"/>
    <property type="match status" value="4"/>
</dbReference>
<dbReference type="AlphaFoldDB" id="A0A8S4A4T7"/>
<sequence>CGLALTSASGVITSPSYPNPYQHNRVCEWTITAANGNQILLNITDLDFSFFTHCHNEFLEIRNGDSETAPLMQTFCFNYPNLQTAPQALQSHSNKLYLKFRSNYYTTGRGFRLEYSSATSGCGGDLTTPTGGIISPNYPQPFTHSATCYWTITVSQGSSITLYFVDLQISAYSYCRSDFLEIKEESRSGTSLGKFCGSGVRQPVISKSNRVWLMWKTDGLTVQRGFRLQYQINCNRHLTGIGGVIESPNFPNTYPHHTNCTWIIEAPAGNRINVSFAAFRLEDEDPKNCHYDILEIRDGGDSNAREMKKLCGGNFPDPVQSTGNHLWLNFKADHIIAHQGFRLEWVVDGCGGHLSGSSGTITSPNDPHLNSQRAVECQWTITVDTGKSIQVTVNTFDLGSYVDCQNGFLK</sequence>
<accession>A0A8S4A4T7</accession>
<feature type="non-terminal residue" evidence="5">
    <location>
        <position position="1"/>
    </location>
</feature>
<evidence type="ECO:0000313" key="5">
    <source>
        <dbReference type="EMBL" id="CAG5136883.1"/>
    </source>
</evidence>
<feature type="domain" description="CUB" evidence="4">
    <location>
        <begin position="1"/>
        <end position="118"/>
    </location>
</feature>
<dbReference type="SUPFAM" id="SSF49854">
    <property type="entry name" value="Spermadhesin, CUB domain"/>
    <property type="match status" value="4"/>
</dbReference>
<dbReference type="PROSITE" id="PS01180">
    <property type="entry name" value="CUB"/>
    <property type="match status" value="4"/>
</dbReference>
<keyword evidence="1" id="KW-0677">Repeat</keyword>
<protein>
    <recommendedName>
        <fullName evidence="4">CUB domain-containing protein</fullName>
    </recommendedName>
</protein>
<dbReference type="SMART" id="SM00042">
    <property type="entry name" value="CUB"/>
    <property type="match status" value="3"/>
</dbReference>
<name>A0A8S4A4T7_9EUPU</name>
<keyword evidence="2 3" id="KW-1015">Disulfide bond</keyword>
<gene>
    <name evidence="5" type="ORF">CUNI_LOCUS22441</name>
</gene>
<evidence type="ECO:0000313" key="6">
    <source>
        <dbReference type="Proteomes" id="UP000678393"/>
    </source>
</evidence>
<reference evidence="5" key="1">
    <citation type="submission" date="2021-04" db="EMBL/GenBank/DDBJ databases">
        <authorList>
            <consortium name="Molecular Ecology Group"/>
        </authorList>
    </citation>
    <scope>NUCLEOTIDE SEQUENCE</scope>
</reference>
<dbReference type="EMBL" id="CAJHNH020008584">
    <property type="protein sequence ID" value="CAG5136883.1"/>
    <property type="molecule type" value="Genomic_DNA"/>
</dbReference>